<sequence>MTFTPTKNRSGGKGRTPNIPALRDAWCALVPPDIDSAALGAKDEAQAASLIWNVAGNARLFMEWTNYQPASWQAPAGFEHHRLAKVCGWLGTLDLKSKELLYRREDALTILLAAWERLQTLHADLYWHTVFTLWVADEEFGPLSDPLDFLPVWDVADEDPRRQQAGKTAEEFTLYCGLLTFLNTAIGKDLLDLEADPF</sequence>
<reference evidence="1" key="1">
    <citation type="journal article" date="2014" name="Int. J. Syst. Evol. Microbiol.">
        <title>Complete genome sequence of Corynebacterium casei LMG S-19264T (=DSM 44701T), isolated from a smear-ripened cheese.</title>
        <authorList>
            <consortium name="US DOE Joint Genome Institute (JGI-PGF)"/>
            <person name="Walter F."/>
            <person name="Albersmeier A."/>
            <person name="Kalinowski J."/>
            <person name="Ruckert C."/>
        </authorList>
    </citation>
    <scope>NUCLEOTIDE SEQUENCE</scope>
    <source>
        <strain evidence="1">JCM 31311</strain>
    </source>
</reference>
<dbReference type="EMBL" id="BMQL01000004">
    <property type="protein sequence ID" value="GGR00135.1"/>
    <property type="molecule type" value="Genomic_DNA"/>
</dbReference>
<protein>
    <submittedName>
        <fullName evidence="1">Uncharacterized protein</fullName>
    </submittedName>
</protein>
<organism evidence="1 2">
    <name type="scientific">Deinococcus ruber</name>
    <dbReference type="NCBI Taxonomy" id="1848197"/>
    <lineage>
        <taxon>Bacteria</taxon>
        <taxon>Thermotogati</taxon>
        <taxon>Deinococcota</taxon>
        <taxon>Deinococci</taxon>
        <taxon>Deinococcales</taxon>
        <taxon>Deinococcaceae</taxon>
        <taxon>Deinococcus</taxon>
    </lineage>
</organism>
<comment type="caution">
    <text evidence="1">The sequence shown here is derived from an EMBL/GenBank/DDBJ whole genome shotgun (WGS) entry which is preliminary data.</text>
</comment>
<reference evidence="1" key="2">
    <citation type="submission" date="2020-09" db="EMBL/GenBank/DDBJ databases">
        <authorList>
            <person name="Sun Q."/>
            <person name="Ohkuma M."/>
        </authorList>
    </citation>
    <scope>NUCLEOTIDE SEQUENCE</scope>
    <source>
        <strain evidence="1">JCM 31311</strain>
    </source>
</reference>
<gene>
    <name evidence="1" type="ORF">GCM10008957_11070</name>
</gene>
<proteinExistence type="predicted"/>
<dbReference type="AlphaFoldDB" id="A0A918C047"/>
<evidence type="ECO:0000313" key="2">
    <source>
        <dbReference type="Proteomes" id="UP000603865"/>
    </source>
</evidence>
<evidence type="ECO:0000313" key="1">
    <source>
        <dbReference type="EMBL" id="GGR00135.1"/>
    </source>
</evidence>
<dbReference type="Proteomes" id="UP000603865">
    <property type="component" value="Unassembled WGS sequence"/>
</dbReference>
<dbReference type="RefSeq" id="WP_189088528.1">
    <property type="nucleotide sequence ID" value="NZ_BMQL01000004.1"/>
</dbReference>
<accession>A0A918C047</accession>
<keyword evidence="2" id="KW-1185">Reference proteome</keyword>
<name>A0A918C047_9DEIO</name>